<keyword evidence="2" id="KW-1185">Reference proteome</keyword>
<sequence length="115" mass="11471">MREISIVELQNIAGGVTGLGFFGNIGLQVGSFIGSLADSAINLLGGSSALISPISGYLGAGLGSFLDAPISLFSGLTAAQNTLNVAVQLTNTGITNILPAIDMGISSIFTPQTAS</sequence>
<dbReference type="Proteomes" id="UP001431634">
    <property type="component" value="Unassembled WGS sequence"/>
</dbReference>
<comment type="caution">
    <text evidence="1">The sequence shown here is derived from an EMBL/GenBank/DDBJ whole genome shotgun (WGS) entry which is preliminary data.</text>
</comment>
<dbReference type="RefSeq" id="WP_281448748.1">
    <property type="nucleotide sequence ID" value="NZ_JASBAO010000001.1"/>
</dbReference>
<organism evidence="1 2">
    <name type="scientific">Commensalibacter oyaizuii</name>
    <dbReference type="NCBI Taxonomy" id="3043873"/>
    <lineage>
        <taxon>Bacteria</taxon>
        <taxon>Pseudomonadati</taxon>
        <taxon>Pseudomonadota</taxon>
        <taxon>Alphaproteobacteria</taxon>
        <taxon>Acetobacterales</taxon>
        <taxon>Acetobacteraceae</taxon>
    </lineage>
</organism>
<evidence type="ECO:0000313" key="2">
    <source>
        <dbReference type="Proteomes" id="UP001431634"/>
    </source>
</evidence>
<protein>
    <submittedName>
        <fullName evidence="1">Uncharacterized protein</fullName>
    </submittedName>
</protein>
<proteinExistence type="predicted"/>
<accession>A0ABT6Q536</accession>
<reference evidence="1" key="1">
    <citation type="submission" date="2023-05" db="EMBL/GenBank/DDBJ databases">
        <title>Whole genome sequence of Commensalibacter sp.</title>
        <authorList>
            <person name="Charoenyingcharoen P."/>
            <person name="Yukphan P."/>
        </authorList>
    </citation>
    <scope>NUCLEOTIDE SEQUENCE</scope>
    <source>
        <strain evidence="1">TBRC 16381</strain>
    </source>
</reference>
<evidence type="ECO:0000313" key="1">
    <source>
        <dbReference type="EMBL" id="MDI2091661.1"/>
    </source>
</evidence>
<gene>
    <name evidence="1" type="ORF">QJV27_09830</name>
</gene>
<name>A0ABT6Q536_9PROT</name>
<dbReference type="EMBL" id="JASBAO010000001">
    <property type="protein sequence ID" value="MDI2091661.1"/>
    <property type="molecule type" value="Genomic_DNA"/>
</dbReference>